<evidence type="ECO:0000256" key="1">
    <source>
        <dbReference type="ARBA" id="ARBA00004442"/>
    </source>
</evidence>
<organism evidence="5 6">
    <name type="scientific">Flavobacterium erciyesense</name>
    <dbReference type="NCBI Taxonomy" id="2825842"/>
    <lineage>
        <taxon>Bacteria</taxon>
        <taxon>Pseudomonadati</taxon>
        <taxon>Bacteroidota</taxon>
        <taxon>Flavobacteriia</taxon>
        <taxon>Flavobacteriales</taxon>
        <taxon>Flavobacteriaceae</taxon>
        <taxon>Flavobacterium</taxon>
    </lineage>
</organism>
<gene>
    <name evidence="5" type="ORF">KBJ98_12240</name>
</gene>
<reference evidence="5 6" key="1">
    <citation type="submission" date="2021-04" db="EMBL/GenBank/DDBJ databases">
        <title>Description of novel Flavobacterium sp. F-328.</title>
        <authorList>
            <person name="Saticioglu I.B."/>
        </authorList>
    </citation>
    <scope>NUCLEOTIDE SEQUENCE [LARGE SCALE GENOMIC DNA]</scope>
    <source>
        <strain evidence="5 6">F-328</strain>
    </source>
</reference>
<dbReference type="RefSeq" id="WP_210791179.1">
    <property type="nucleotide sequence ID" value="NZ_JAGPXB010000013.1"/>
</dbReference>
<evidence type="ECO:0000313" key="5">
    <source>
        <dbReference type="EMBL" id="MBQ0909475.1"/>
    </source>
</evidence>
<evidence type="ECO:0000256" key="2">
    <source>
        <dbReference type="ARBA" id="ARBA00023136"/>
    </source>
</evidence>
<keyword evidence="4" id="KW-0732">Signal</keyword>
<feature type="signal peptide" evidence="4">
    <location>
        <begin position="1"/>
        <end position="19"/>
    </location>
</feature>
<evidence type="ECO:0000256" key="3">
    <source>
        <dbReference type="ARBA" id="ARBA00023237"/>
    </source>
</evidence>
<sequence length="945" mass="105906">MVKLGICLCFGLLFNSVWSQNNAAVRGTVVNAKTQIPIAGVVVNIQNTSQMQITNPDGSFQIQEIPAGKWFLLVRNQGYQDALFPIELTANQILDLGTIPLQEDQSFEQQSSIIALSESDFSDDNSSSENTAGLLQSTRDAFLQAAAFHWGQARFRTRGLDSEQAIMMINGVSMNKIIDGRPQWGDWGGLNDALRNQEFTIGTTPSDYTFGALLGTQEINTRASIYRPGTRLTFSGTNSNYNWRTMATHASGMSSSGWAYVISASKRWAQEAYFDGTSYDANSFFVSIEKNLSQRHALNLTAFYTPNTRAKNSPNTDEVTQLTSENYNSYWGFQNGKKRNARLKTVEEPIVMLQHFFKIKEQIQLNTTLMYQMGTITNSNIDFQNANSPDPAYYRKLPSFYSSLYAPDDGEFSGAFTPDEDNAAKNKAAFLAQPQLDWKVLYLTNQTAVTNSNGVITGYEPAQSKYVLYDDVVDDQVAAATTNLNAQLSDNISLNAAASYKKLFSRNYQKLTDLLGGKFYDDIDAFYNGDESQSDLNNPNRQVVVGDIYGYNFNYTAQTIDAFTQFKFNYNDVDFYLAQTYSNTVYQREGLYKNGLYPNSSFGKSETVHFENFGFKAGLIYKISGKQLLSFHAAHLSKAPALRNVFSNARLNNVVVPNVKSERNSSLELSYTYRSPLLKARATAYHTLQRDITQVSFFYAEGIFDDGAGYESTDAFVSQTLTGLNKKNTGAELSLEYQWSATFKTTLAAAFGLHTYASNPNVTLVNDAQAATINENPQFDFGKAALTNYRQSGTPQRAYSFGCEYRDPKYWWLGSTINYLSHSFLDVSPIARTDIFYRNPSSGLTFPEATFERGKELLQQEQLDPIVLLNLVGGKSWIVKGKNLGVFFSVNNVLNQRFKTGGFEQARNANFRERNQDISSGTPSFGPKYFYGYGRTYFVNFYINL</sequence>
<dbReference type="Proteomes" id="UP000679008">
    <property type="component" value="Unassembled WGS sequence"/>
</dbReference>
<evidence type="ECO:0000256" key="4">
    <source>
        <dbReference type="SAM" id="SignalP"/>
    </source>
</evidence>
<keyword evidence="6" id="KW-1185">Reference proteome</keyword>
<keyword evidence="5" id="KW-0675">Receptor</keyword>
<dbReference type="Gene3D" id="2.40.170.20">
    <property type="entry name" value="TonB-dependent receptor, beta-barrel domain"/>
    <property type="match status" value="1"/>
</dbReference>
<evidence type="ECO:0000313" key="6">
    <source>
        <dbReference type="Proteomes" id="UP000679008"/>
    </source>
</evidence>
<comment type="subcellular location">
    <subcellularLocation>
        <location evidence="1">Cell outer membrane</location>
    </subcellularLocation>
</comment>
<comment type="caution">
    <text evidence="5">The sequence shown here is derived from an EMBL/GenBank/DDBJ whole genome shotgun (WGS) entry which is preliminary data.</text>
</comment>
<dbReference type="SUPFAM" id="SSF49464">
    <property type="entry name" value="Carboxypeptidase regulatory domain-like"/>
    <property type="match status" value="1"/>
</dbReference>
<dbReference type="SUPFAM" id="SSF56935">
    <property type="entry name" value="Porins"/>
    <property type="match status" value="1"/>
</dbReference>
<keyword evidence="3" id="KW-0998">Cell outer membrane</keyword>
<dbReference type="InterPro" id="IPR008969">
    <property type="entry name" value="CarboxyPept-like_regulatory"/>
</dbReference>
<feature type="chain" id="PRO_5047015825" evidence="4">
    <location>
        <begin position="20"/>
        <end position="945"/>
    </location>
</feature>
<dbReference type="InterPro" id="IPR036942">
    <property type="entry name" value="Beta-barrel_TonB_sf"/>
</dbReference>
<accession>A0ABS5D613</accession>
<name>A0ABS5D613_9FLAO</name>
<dbReference type="Pfam" id="PF13715">
    <property type="entry name" value="CarbopepD_reg_2"/>
    <property type="match status" value="1"/>
</dbReference>
<proteinExistence type="predicted"/>
<keyword evidence="2" id="KW-0472">Membrane</keyword>
<protein>
    <submittedName>
        <fullName evidence="5">TonB-dependent receptor</fullName>
    </submittedName>
</protein>
<dbReference type="EMBL" id="JAGPXB010000013">
    <property type="protein sequence ID" value="MBQ0909475.1"/>
    <property type="molecule type" value="Genomic_DNA"/>
</dbReference>
<dbReference type="Gene3D" id="2.60.40.1120">
    <property type="entry name" value="Carboxypeptidase-like, regulatory domain"/>
    <property type="match status" value="1"/>
</dbReference>